<evidence type="ECO:0000256" key="2">
    <source>
        <dbReference type="SAM" id="Phobius"/>
    </source>
</evidence>
<feature type="transmembrane region" description="Helical" evidence="2">
    <location>
        <begin position="56"/>
        <end position="77"/>
    </location>
</feature>
<protein>
    <submittedName>
        <fullName evidence="3">Uncharacterized protein</fullName>
    </submittedName>
</protein>
<sequence length="113" mass="13118">MDRAATVFKSNHRQNESTIRDTDAMLHKIDSEIGQIRQKIDSLANEEKSEESFTRKYNSCIIVAEFILSVIAMFLIWERRRARNHEHLDGIQNDAEMQDNAGNMNHDEENLLG</sequence>
<reference evidence="3" key="1">
    <citation type="submission" date="2022-01" db="EMBL/GenBank/DDBJ databases">
        <title>Genome Sequence Resource for Two Populations of Ditylenchus destructor, the Migratory Endoparasitic Phytonematode.</title>
        <authorList>
            <person name="Zhang H."/>
            <person name="Lin R."/>
            <person name="Xie B."/>
        </authorList>
    </citation>
    <scope>NUCLEOTIDE SEQUENCE</scope>
    <source>
        <strain evidence="3">BazhouSP</strain>
    </source>
</reference>
<dbReference type="EMBL" id="JAKKPZ010000091">
    <property type="protein sequence ID" value="KAI1702892.1"/>
    <property type="molecule type" value="Genomic_DNA"/>
</dbReference>
<feature type="region of interest" description="Disordered" evidence="1">
    <location>
        <begin position="90"/>
        <end position="113"/>
    </location>
</feature>
<gene>
    <name evidence="3" type="ORF">DdX_15223</name>
</gene>
<keyword evidence="4" id="KW-1185">Reference proteome</keyword>
<accession>A0AAD4R173</accession>
<evidence type="ECO:0000313" key="3">
    <source>
        <dbReference type="EMBL" id="KAI1702892.1"/>
    </source>
</evidence>
<name>A0AAD4R173_9BILA</name>
<dbReference type="AlphaFoldDB" id="A0AAD4R173"/>
<keyword evidence="2" id="KW-0812">Transmembrane</keyword>
<dbReference type="Proteomes" id="UP001201812">
    <property type="component" value="Unassembled WGS sequence"/>
</dbReference>
<keyword evidence="2" id="KW-1133">Transmembrane helix</keyword>
<organism evidence="3 4">
    <name type="scientific">Ditylenchus destructor</name>
    <dbReference type="NCBI Taxonomy" id="166010"/>
    <lineage>
        <taxon>Eukaryota</taxon>
        <taxon>Metazoa</taxon>
        <taxon>Ecdysozoa</taxon>
        <taxon>Nematoda</taxon>
        <taxon>Chromadorea</taxon>
        <taxon>Rhabditida</taxon>
        <taxon>Tylenchina</taxon>
        <taxon>Tylenchomorpha</taxon>
        <taxon>Sphaerularioidea</taxon>
        <taxon>Anguinidae</taxon>
        <taxon>Anguininae</taxon>
        <taxon>Ditylenchus</taxon>
    </lineage>
</organism>
<keyword evidence="2" id="KW-0472">Membrane</keyword>
<proteinExistence type="predicted"/>
<comment type="caution">
    <text evidence="3">The sequence shown here is derived from an EMBL/GenBank/DDBJ whole genome shotgun (WGS) entry which is preliminary data.</text>
</comment>
<evidence type="ECO:0000313" key="4">
    <source>
        <dbReference type="Proteomes" id="UP001201812"/>
    </source>
</evidence>
<evidence type="ECO:0000256" key="1">
    <source>
        <dbReference type="SAM" id="MobiDB-lite"/>
    </source>
</evidence>